<dbReference type="SUPFAM" id="SSF47923">
    <property type="entry name" value="Ypt/Rab-GAP domain of gyp1p"/>
    <property type="match status" value="2"/>
</dbReference>
<dbReference type="PROSITE" id="PS50086">
    <property type="entry name" value="TBC_RABGAP"/>
    <property type="match status" value="1"/>
</dbReference>
<dbReference type="EMBL" id="JAPFFF010000001">
    <property type="protein sequence ID" value="KAK8900199.1"/>
    <property type="molecule type" value="Genomic_DNA"/>
</dbReference>
<dbReference type="InterPro" id="IPR035969">
    <property type="entry name" value="Rab-GAP_TBC_sf"/>
</dbReference>
<feature type="domain" description="Rab-GAP TBC" evidence="1">
    <location>
        <begin position="41"/>
        <end position="291"/>
    </location>
</feature>
<evidence type="ECO:0000313" key="3">
    <source>
        <dbReference type="Proteomes" id="UP001470230"/>
    </source>
</evidence>
<dbReference type="PANTHER" id="PTHR22957:SF27">
    <property type="entry name" value="TBC1 DOMAIN FAMILY MEMBER 13"/>
    <property type="match status" value="1"/>
</dbReference>
<proteinExistence type="predicted"/>
<dbReference type="Gene3D" id="1.10.8.270">
    <property type="entry name" value="putative rabgap domain of human tbc1 domain family member 14 like domains"/>
    <property type="match status" value="1"/>
</dbReference>
<sequence>MLIKSNQKAIFRILPFLQPDPDGRQIDIDQIKNICANGLSDSPAEDRAGAWLALLDIFPRYAVQWQSQMELMFHNYSKLISQNELEQFHKEEIPINACIEDFSVSKPKLMHEIHGDITRSGRYFQFFPESDNSSSFSDLVNSKLLTQYNEHIRRIERILYIFCSIHFSFDYMQGFNELIIPLYYVMNTGKDLFNNDSDVAEAVIYFSFQQLVVSSSLLEFYTSAKKPHAIIQKLDGYQKLLDKHLPKMSNTIKQLQITPIEYCYRWFSLLFSQEFELPSLLVVWDSILSHAPHIIDFSNYIAVSHMEMIKEQIIPSNACTTLSILQNFDESKRLLLLIKNAHELWDADHAPQKKKRRFSKK</sequence>
<dbReference type="SMART" id="SM00164">
    <property type="entry name" value="TBC"/>
    <property type="match status" value="1"/>
</dbReference>
<protein>
    <recommendedName>
        <fullName evidence="1">Rab-GAP TBC domain-containing protein</fullName>
    </recommendedName>
</protein>
<comment type="caution">
    <text evidence="2">The sequence shown here is derived from an EMBL/GenBank/DDBJ whole genome shotgun (WGS) entry which is preliminary data.</text>
</comment>
<dbReference type="Pfam" id="PF00566">
    <property type="entry name" value="RabGAP-TBC"/>
    <property type="match status" value="1"/>
</dbReference>
<reference evidence="2 3" key="1">
    <citation type="submission" date="2024-04" db="EMBL/GenBank/DDBJ databases">
        <title>Tritrichomonas musculus Genome.</title>
        <authorList>
            <person name="Alves-Ferreira E."/>
            <person name="Grigg M."/>
            <person name="Lorenzi H."/>
            <person name="Galac M."/>
        </authorList>
    </citation>
    <scope>NUCLEOTIDE SEQUENCE [LARGE SCALE GENOMIC DNA]</scope>
    <source>
        <strain evidence="2 3">EAF2021</strain>
    </source>
</reference>
<gene>
    <name evidence="2" type="ORF">M9Y10_002522</name>
</gene>
<accession>A0ABR2LA66</accession>
<dbReference type="PANTHER" id="PTHR22957">
    <property type="entry name" value="TBC1 DOMAIN FAMILY MEMBER GTPASE-ACTIVATING PROTEIN"/>
    <property type="match status" value="1"/>
</dbReference>
<dbReference type="InterPro" id="IPR000195">
    <property type="entry name" value="Rab-GAP-TBC_dom"/>
</dbReference>
<name>A0ABR2LA66_9EUKA</name>
<evidence type="ECO:0000313" key="2">
    <source>
        <dbReference type="EMBL" id="KAK8900199.1"/>
    </source>
</evidence>
<keyword evidence="3" id="KW-1185">Reference proteome</keyword>
<dbReference type="Gene3D" id="1.10.472.80">
    <property type="entry name" value="Ypt/Rab-GAP domain of gyp1p, domain 3"/>
    <property type="match status" value="1"/>
</dbReference>
<organism evidence="2 3">
    <name type="scientific">Tritrichomonas musculus</name>
    <dbReference type="NCBI Taxonomy" id="1915356"/>
    <lineage>
        <taxon>Eukaryota</taxon>
        <taxon>Metamonada</taxon>
        <taxon>Parabasalia</taxon>
        <taxon>Tritrichomonadida</taxon>
        <taxon>Tritrichomonadidae</taxon>
        <taxon>Tritrichomonas</taxon>
    </lineage>
</organism>
<evidence type="ECO:0000259" key="1">
    <source>
        <dbReference type="PROSITE" id="PS50086"/>
    </source>
</evidence>
<dbReference type="Proteomes" id="UP001470230">
    <property type="component" value="Unassembled WGS sequence"/>
</dbReference>